<dbReference type="GO" id="GO:0005886">
    <property type="term" value="C:plasma membrane"/>
    <property type="evidence" value="ECO:0007669"/>
    <property type="project" value="UniProtKB-SubCell"/>
</dbReference>
<feature type="transmembrane region" description="Helical" evidence="9">
    <location>
        <begin position="102"/>
        <end position="123"/>
    </location>
</feature>
<proteinExistence type="inferred from homology"/>
<evidence type="ECO:0000256" key="6">
    <source>
        <dbReference type="ARBA" id="ARBA00022989"/>
    </source>
</evidence>
<sequence>MNDDSGARRNGWAALTSVSQGILAIEKVVAGLLLALLLTLILLNVGTRMLRMPIYWIDEASVLTMIWLGFIGASVMIRLRIDFAVTLVQDNLTGSAAQSLRAVVSGLSLAFALGLLVMCWMWMDPLGIIGHGFDAESFAAETFNFLYTERTQTLEWPTWLVSMVIPIFAATLTIHTAANLVEDLRLCPKREQEQMTTAEEAN</sequence>
<keyword evidence="5 9" id="KW-0812">Transmembrane</keyword>
<evidence type="ECO:0000313" key="11">
    <source>
        <dbReference type="EMBL" id="MTH78064.1"/>
    </source>
</evidence>
<evidence type="ECO:0000256" key="4">
    <source>
        <dbReference type="ARBA" id="ARBA00022519"/>
    </source>
</evidence>
<keyword evidence="12" id="KW-1185">Reference proteome</keyword>
<feature type="domain" description="Tripartite ATP-independent periplasmic transporters DctQ component" evidence="10">
    <location>
        <begin position="39"/>
        <end position="185"/>
    </location>
</feature>
<evidence type="ECO:0000256" key="9">
    <source>
        <dbReference type="RuleBase" id="RU369079"/>
    </source>
</evidence>
<feature type="transmembrane region" description="Helical" evidence="9">
    <location>
        <begin position="21"/>
        <end position="42"/>
    </location>
</feature>
<dbReference type="GO" id="GO:0015740">
    <property type="term" value="P:C4-dicarboxylate transport"/>
    <property type="evidence" value="ECO:0007669"/>
    <property type="project" value="TreeGrafter"/>
</dbReference>
<feature type="transmembrane region" description="Helical" evidence="9">
    <location>
        <begin position="62"/>
        <end position="81"/>
    </location>
</feature>
<comment type="subunit">
    <text evidence="9">The complex comprises the extracytoplasmic solute receptor protein and the two transmembrane proteins.</text>
</comment>
<accession>A0A6L6JD34</accession>
<evidence type="ECO:0000259" key="10">
    <source>
        <dbReference type="Pfam" id="PF04290"/>
    </source>
</evidence>
<comment type="similarity">
    <text evidence="8 9">Belongs to the TRAP transporter small permease family.</text>
</comment>
<keyword evidence="3" id="KW-1003">Cell membrane</keyword>
<dbReference type="InterPro" id="IPR007387">
    <property type="entry name" value="TRAP_DctQ"/>
</dbReference>
<gene>
    <name evidence="11" type="ORF">GL286_10020</name>
</gene>
<reference evidence="11 12" key="1">
    <citation type="submission" date="2019-11" db="EMBL/GenBank/DDBJ databases">
        <authorList>
            <person name="Dong K."/>
        </authorList>
    </citation>
    <scope>NUCLEOTIDE SEQUENCE [LARGE SCALE GENOMIC DNA]</scope>
    <source>
        <strain evidence="11 12">NBRC 111993</strain>
    </source>
</reference>
<dbReference type="AlphaFoldDB" id="A0A6L6JD34"/>
<dbReference type="PANTHER" id="PTHR35011">
    <property type="entry name" value="2,3-DIKETO-L-GULONATE TRAP TRANSPORTER SMALL PERMEASE PROTEIN YIAM"/>
    <property type="match status" value="1"/>
</dbReference>
<evidence type="ECO:0000256" key="3">
    <source>
        <dbReference type="ARBA" id="ARBA00022475"/>
    </source>
</evidence>
<evidence type="ECO:0000256" key="8">
    <source>
        <dbReference type="ARBA" id="ARBA00038436"/>
    </source>
</evidence>
<feature type="transmembrane region" description="Helical" evidence="9">
    <location>
        <begin position="159"/>
        <end position="181"/>
    </location>
</feature>
<dbReference type="Pfam" id="PF04290">
    <property type="entry name" value="DctQ"/>
    <property type="match status" value="1"/>
</dbReference>
<dbReference type="Proteomes" id="UP000478183">
    <property type="component" value="Unassembled WGS sequence"/>
</dbReference>
<dbReference type="InterPro" id="IPR055348">
    <property type="entry name" value="DctQ"/>
</dbReference>
<dbReference type="RefSeq" id="WP_155095413.1">
    <property type="nucleotide sequence ID" value="NZ_WMIE01000004.1"/>
</dbReference>
<keyword evidence="6 9" id="KW-1133">Transmembrane helix</keyword>
<comment type="function">
    <text evidence="9">Part of the tripartite ATP-independent periplasmic (TRAP) transport system.</text>
</comment>
<dbReference type="PANTHER" id="PTHR35011:SF2">
    <property type="entry name" value="2,3-DIKETO-L-GULONATE TRAP TRANSPORTER SMALL PERMEASE PROTEIN YIAM"/>
    <property type="match status" value="1"/>
</dbReference>
<dbReference type="OrthoDB" id="4964541at2"/>
<evidence type="ECO:0000256" key="1">
    <source>
        <dbReference type="ARBA" id="ARBA00004429"/>
    </source>
</evidence>
<keyword evidence="4 9" id="KW-0997">Cell inner membrane</keyword>
<evidence type="ECO:0000313" key="12">
    <source>
        <dbReference type="Proteomes" id="UP000478183"/>
    </source>
</evidence>
<keyword evidence="7 9" id="KW-0472">Membrane</keyword>
<evidence type="ECO:0000256" key="5">
    <source>
        <dbReference type="ARBA" id="ARBA00022692"/>
    </source>
</evidence>
<comment type="subcellular location">
    <subcellularLocation>
        <location evidence="1 9">Cell inner membrane</location>
        <topology evidence="1 9">Multi-pass membrane protein</topology>
    </subcellularLocation>
</comment>
<keyword evidence="2 9" id="KW-0813">Transport</keyword>
<dbReference type="EMBL" id="WMIE01000004">
    <property type="protein sequence ID" value="MTH78064.1"/>
    <property type="molecule type" value="Genomic_DNA"/>
</dbReference>
<evidence type="ECO:0000256" key="2">
    <source>
        <dbReference type="ARBA" id="ARBA00022448"/>
    </source>
</evidence>
<evidence type="ECO:0000256" key="7">
    <source>
        <dbReference type="ARBA" id="ARBA00023136"/>
    </source>
</evidence>
<name>A0A6L6JD34_9RHOB</name>
<organism evidence="11 12">
    <name type="scientific">Paracoccus aestuariivivens</name>
    <dbReference type="NCBI Taxonomy" id="1820333"/>
    <lineage>
        <taxon>Bacteria</taxon>
        <taxon>Pseudomonadati</taxon>
        <taxon>Pseudomonadota</taxon>
        <taxon>Alphaproteobacteria</taxon>
        <taxon>Rhodobacterales</taxon>
        <taxon>Paracoccaceae</taxon>
        <taxon>Paracoccus</taxon>
    </lineage>
</organism>
<protein>
    <recommendedName>
        <fullName evidence="9">TRAP transporter small permease protein</fullName>
    </recommendedName>
</protein>
<comment type="caution">
    <text evidence="11">The sequence shown here is derived from an EMBL/GenBank/DDBJ whole genome shotgun (WGS) entry which is preliminary data.</text>
</comment>
<dbReference type="GO" id="GO:0022857">
    <property type="term" value="F:transmembrane transporter activity"/>
    <property type="evidence" value="ECO:0007669"/>
    <property type="project" value="UniProtKB-UniRule"/>
</dbReference>